<feature type="domain" description="EamA" evidence="7">
    <location>
        <begin position="160"/>
        <end position="299"/>
    </location>
</feature>
<evidence type="ECO:0000256" key="2">
    <source>
        <dbReference type="ARBA" id="ARBA00022475"/>
    </source>
</evidence>
<keyword evidence="5 6" id="KW-0472">Membrane</keyword>
<evidence type="ECO:0000259" key="7">
    <source>
        <dbReference type="Pfam" id="PF00892"/>
    </source>
</evidence>
<dbReference type="PANTHER" id="PTHR32322:SF18">
    <property type="entry name" value="S-ADENOSYLMETHIONINE_S-ADENOSYLHOMOCYSTEINE TRANSPORTER"/>
    <property type="match status" value="1"/>
</dbReference>
<feature type="transmembrane region" description="Helical" evidence="6">
    <location>
        <begin position="158"/>
        <end position="175"/>
    </location>
</feature>
<evidence type="ECO:0000256" key="3">
    <source>
        <dbReference type="ARBA" id="ARBA00022692"/>
    </source>
</evidence>
<feature type="transmembrane region" description="Helical" evidence="6">
    <location>
        <begin position="282"/>
        <end position="302"/>
    </location>
</feature>
<dbReference type="InterPro" id="IPR037185">
    <property type="entry name" value="EmrE-like"/>
</dbReference>
<organism evidence="8 9">
    <name type="scientific">Stenotrophomonas geniculata N1</name>
    <dbReference type="NCBI Taxonomy" id="1167641"/>
    <lineage>
        <taxon>Bacteria</taxon>
        <taxon>Pseudomonadati</taxon>
        <taxon>Pseudomonadota</taxon>
        <taxon>Gammaproteobacteria</taxon>
        <taxon>Lysobacterales</taxon>
        <taxon>Lysobacteraceae</taxon>
        <taxon>Stenotrophomonas</taxon>
    </lineage>
</organism>
<evidence type="ECO:0000256" key="6">
    <source>
        <dbReference type="SAM" id="Phobius"/>
    </source>
</evidence>
<evidence type="ECO:0000256" key="1">
    <source>
        <dbReference type="ARBA" id="ARBA00004651"/>
    </source>
</evidence>
<evidence type="ECO:0000256" key="5">
    <source>
        <dbReference type="ARBA" id="ARBA00023136"/>
    </source>
</evidence>
<feature type="transmembrane region" description="Helical" evidence="6">
    <location>
        <begin position="94"/>
        <end position="115"/>
    </location>
</feature>
<dbReference type="OrthoDB" id="7216522at2"/>
<feature type="transmembrane region" description="Helical" evidence="6">
    <location>
        <begin position="228"/>
        <end position="247"/>
    </location>
</feature>
<feature type="transmembrane region" description="Helical" evidence="6">
    <location>
        <begin position="254"/>
        <end position="276"/>
    </location>
</feature>
<feature type="transmembrane region" description="Helical" evidence="6">
    <location>
        <begin position="127"/>
        <end position="146"/>
    </location>
</feature>
<feature type="transmembrane region" description="Helical" evidence="6">
    <location>
        <begin position="7"/>
        <end position="28"/>
    </location>
</feature>
<dbReference type="InterPro" id="IPR050638">
    <property type="entry name" value="AA-Vitamin_Transporters"/>
</dbReference>
<dbReference type="Pfam" id="PF00892">
    <property type="entry name" value="EamA"/>
    <property type="match status" value="2"/>
</dbReference>
<evidence type="ECO:0000313" key="9">
    <source>
        <dbReference type="Proteomes" id="UP000036890"/>
    </source>
</evidence>
<sequence length="316" mass="33845">MRNNPMALGIANGVAAGALWGVVFLAPAVLQSFNALQLSAGRYLVYGLIAVALLLPRWKRLAPRLGRAEWIGLLWLSLAGNLVYFLLLATAVQWAGGAAASLIVGLIPVVVTLVGVREQGAVPLRQLLPALGLCVLGVGLVGWEALMSEHLATPWRQRLIGLLCAFGALFSWALYSIGNSRWLARRPDLSSHDWSLLTGVTTGGLALLLVPMAFIGHTGSHSAAQWSGFWAISAGVAVVASILGNAFWNRASRLLPLTLTGQMIVFETLFALLYAFAWQQRWPTLLEALAIVLLLSGVMRCAHAHRTPRAIAEHAG</sequence>
<feature type="domain" description="EamA" evidence="7">
    <location>
        <begin position="8"/>
        <end position="141"/>
    </location>
</feature>
<keyword evidence="2" id="KW-1003">Cell membrane</keyword>
<dbReference type="InterPro" id="IPR000620">
    <property type="entry name" value="EamA_dom"/>
</dbReference>
<keyword evidence="4 6" id="KW-1133">Transmembrane helix</keyword>
<feature type="transmembrane region" description="Helical" evidence="6">
    <location>
        <begin position="40"/>
        <end position="58"/>
    </location>
</feature>
<dbReference type="AlphaFoldDB" id="A0A0L8A7Q4"/>
<comment type="caution">
    <text evidence="8">The sequence shown here is derived from an EMBL/GenBank/DDBJ whole genome shotgun (WGS) entry which is preliminary data.</text>
</comment>
<comment type="subcellular location">
    <subcellularLocation>
        <location evidence="1">Cell membrane</location>
        <topology evidence="1">Multi-pass membrane protein</topology>
    </subcellularLocation>
</comment>
<dbReference type="PANTHER" id="PTHR32322">
    <property type="entry name" value="INNER MEMBRANE TRANSPORTER"/>
    <property type="match status" value="1"/>
</dbReference>
<gene>
    <name evidence="8" type="ORF">W7K_15185</name>
</gene>
<dbReference type="EMBL" id="AJLO02000029">
    <property type="protein sequence ID" value="KOE98427.1"/>
    <property type="molecule type" value="Genomic_DNA"/>
</dbReference>
<name>A0A0L8A7Q4_9GAMM</name>
<accession>A0A0L8A7Q4</accession>
<feature type="transmembrane region" description="Helical" evidence="6">
    <location>
        <begin position="196"/>
        <end position="216"/>
    </location>
</feature>
<evidence type="ECO:0000313" key="8">
    <source>
        <dbReference type="EMBL" id="KOE98427.1"/>
    </source>
</evidence>
<evidence type="ECO:0000256" key="4">
    <source>
        <dbReference type="ARBA" id="ARBA00022989"/>
    </source>
</evidence>
<feature type="transmembrane region" description="Helical" evidence="6">
    <location>
        <begin position="70"/>
        <end position="88"/>
    </location>
</feature>
<protein>
    <submittedName>
        <fullName evidence="8">Multidrug DMT transporter permease</fullName>
    </submittedName>
</protein>
<proteinExistence type="predicted"/>
<keyword evidence="3 6" id="KW-0812">Transmembrane</keyword>
<dbReference type="SUPFAM" id="SSF103481">
    <property type="entry name" value="Multidrug resistance efflux transporter EmrE"/>
    <property type="match status" value="2"/>
</dbReference>
<reference evidence="8 9" key="1">
    <citation type="journal article" date="2012" name="J. Bacteriol.">
        <title>Genome sequence of a novel nicotine-degrading strain, Pseudomonas geniculata N1.</title>
        <authorList>
            <person name="Tang H."/>
            <person name="Yu H."/>
            <person name="Tai C."/>
            <person name="Huang K."/>
            <person name="Liu Y."/>
            <person name="Wang L."/>
            <person name="Yao Y."/>
            <person name="Wu G."/>
            <person name="Xu P."/>
        </authorList>
    </citation>
    <scope>NUCLEOTIDE SEQUENCE [LARGE SCALE GENOMIC DNA]</scope>
    <source>
        <strain evidence="8 9">N1</strain>
    </source>
</reference>
<dbReference type="GO" id="GO:0005886">
    <property type="term" value="C:plasma membrane"/>
    <property type="evidence" value="ECO:0007669"/>
    <property type="project" value="UniProtKB-SubCell"/>
</dbReference>
<dbReference type="Proteomes" id="UP000036890">
    <property type="component" value="Unassembled WGS sequence"/>
</dbReference>
<dbReference type="RefSeq" id="WP_010482599.1">
    <property type="nucleotide sequence ID" value="NZ_AJLO02000029.1"/>
</dbReference>